<accession>A0A3D8LFB4</accession>
<dbReference type="PANTHER" id="PTHR18964">
    <property type="entry name" value="ROK (REPRESSOR, ORF, KINASE) FAMILY"/>
    <property type="match status" value="1"/>
</dbReference>
<dbReference type="Pfam" id="PF00480">
    <property type="entry name" value="ROK"/>
    <property type="match status" value="1"/>
</dbReference>
<name>A0A3D8LFB4_9BACT</name>
<organism evidence="2 3">
    <name type="scientific">Pontibacter diazotrophicus</name>
    <dbReference type="NCBI Taxonomy" id="1400979"/>
    <lineage>
        <taxon>Bacteria</taxon>
        <taxon>Pseudomonadati</taxon>
        <taxon>Bacteroidota</taxon>
        <taxon>Cytophagia</taxon>
        <taxon>Cytophagales</taxon>
        <taxon>Hymenobacteraceae</taxon>
        <taxon>Pontibacter</taxon>
    </lineage>
</organism>
<proteinExistence type="inferred from homology"/>
<dbReference type="InterPro" id="IPR000600">
    <property type="entry name" value="ROK"/>
</dbReference>
<dbReference type="SUPFAM" id="SSF53067">
    <property type="entry name" value="Actin-like ATPase domain"/>
    <property type="match status" value="1"/>
</dbReference>
<keyword evidence="3" id="KW-1185">Reference proteome</keyword>
<dbReference type="InterPro" id="IPR043129">
    <property type="entry name" value="ATPase_NBD"/>
</dbReference>
<dbReference type="OrthoDB" id="849313at2"/>
<dbReference type="RefSeq" id="WP_115564498.1">
    <property type="nucleotide sequence ID" value="NZ_QRGR01000005.1"/>
</dbReference>
<comment type="caution">
    <text evidence="2">The sequence shown here is derived from an EMBL/GenBank/DDBJ whole genome shotgun (WGS) entry which is preliminary data.</text>
</comment>
<dbReference type="EMBL" id="QRGR01000005">
    <property type="protein sequence ID" value="RDV16088.1"/>
    <property type="molecule type" value="Genomic_DNA"/>
</dbReference>
<gene>
    <name evidence="2" type="ORF">DXT99_05300</name>
</gene>
<dbReference type="PANTHER" id="PTHR18964:SF149">
    <property type="entry name" value="BIFUNCTIONAL UDP-N-ACETYLGLUCOSAMINE 2-EPIMERASE_N-ACETYLMANNOSAMINE KINASE"/>
    <property type="match status" value="1"/>
</dbReference>
<dbReference type="Proteomes" id="UP000256708">
    <property type="component" value="Unassembled WGS sequence"/>
</dbReference>
<comment type="similarity">
    <text evidence="1">Belongs to the ROK (NagC/XylR) family.</text>
</comment>
<reference evidence="3" key="1">
    <citation type="submission" date="2018-08" db="EMBL/GenBank/DDBJ databases">
        <authorList>
            <person name="Liu Z.-W."/>
            <person name="Du Z.-J."/>
        </authorList>
    </citation>
    <scope>NUCLEOTIDE SEQUENCE [LARGE SCALE GENOMIC DNA]</scope>
    <source>
        <strain evidence="3">H4X</strain>
    </source>
</reference>
<evidence type="ECO:0000313" key="3">
    <source>
        <dbReference type="Proteomes" id="UP000256708"/>
    </source>
</evidence>
<protein>
    <submittedName>
        <fullName evidence="2">ROK family protein</fullName>
    </submittedName>
</protein>
<sequence length="243" mass="26891">MKEIMDELSILTIDIGGSRIKATVLNQAGQLQTNYIKANTPSPSSPENVLDATKNLVKEFYDYDRVSVGFPGYVKDGVVLTAPNLGTDSWRGFDLRQQLISLLERPVRVVNDADLQGLGVVRGKGLEIVITLGTGFGTALLHNGYLLPHLELAHHPVTKSKDYDQYIGDKAMKKAGLEKWNTRMQHVLQILQTVFNYDHLYISGGNADEITFKLDENITVVTNLDGIKGGAMLWQDEFVVSNS</sequence>
<evidence type="ECO:0000256" key="1">
    <source>
        <dbReference type="ARBA" id="ARBA00006479"/>
    </source>
</evidence>
<dbReference type="Gene3D" id="3.30.420.40">
    <property type="match status" value="2"/>
</dbReference>
<evidence type="ECO:0000313" key="2">
    <source>
        <dbReference type="EMBL" id="RDV16088.1"/>
    </source>
</evidence>
<dbReference type="AlphaFoldDB" id="A0A3D8LFB4"/>